<proteinExistence type="predicted"/>
<dbReference type="InterPro" id="IPR009057">
    <property type="entry name" value="Homeodomain-like_sf"/>
</dbReference>
<evidence type="ECO:0000259" key="1">
    <source>
        <dbReference type="Pfam" id="PF14278"/>
    </source>
</evidence>
<dbReference type="Proteomes" id="UP000199337">
    <property type="component" value="Unassembled WGS sequence"/>
</dbReference>
<name>A0A1I2YQ77_9FIRM</name>
<organism evidence="2 3">
    <name type="scientific">Desulfotruncus arcticus DSM 17038</name>
    <dbReference type="NCBI Taxonomy" id="1121424"/>
    <lineage>
        <taxon>Bacteria</taxon>
        <taxon>Bacillati</taxon>
        <taxon>Bacillota</taxon>
        <taxon>Clostridia</taxon>
        <taxon>Eubacteriales</taxon>
        <taxon>Desulfallaceae</taxon>
        <taxon>Desulfotruncus</taxon>
    </lineage>
</organism>
<dbReference type="SUPFAM" id="SSF46689">
    <property type="entry name" value="Homeodomain-like"/>
    <property type="match status" value="1"/>
</dbReference>
<dbReference type="InterPro" id="IPR039532">
    <property type="entry name" value="TetR_C_Firmicutes"/>
</dbReference>
<protein>
    <submittedName>
        <fullName evidence="2">Transcriptional regulator, TetR family</fullName>
    </submittedName>
</protein>
<keyword evidence="3" id="KW-1185">Reference proteome</keyword>
<dbReference type="EMBL" id="FOOX01000022">
    <property type="protein sequence ID" value="SFH27833.1"/>
    <property type="molecule type" value="Genomic_DNA"/>
</dbReference>
<dbReference type="PANTHER" id="PTHR43479:SF23">
    <property type="entry name" value="HTH TETR-TYPE DOMAIN-CONTAINING PROTEIN"/>
    <property type="match status" value="1"/>
</dbReference>
<gene>
    <name evidence="2" type="ORF">SAMN05660649_04564</name>
</gene>
<dbReference type="PANTHER" id="PTHR43479">
    <property type="entry name" value="ACREF/ENVCD OPERON REPRESSOR-RELATED"/>
    <property type="match status" value="1"/>
</dbReference>
<dbReference type="Gene3D" id="1.10.357.10">
    <property type="entry name" value="Tetracycline Repressor, domain 2"/>
    <property type="match status" value="1"/>
</dbReference>
<sequence length="172" mass="20247">MNVPKIIAKQAMINRKTFYCHYESKAVLFDEIVKDTLDLLMQNLQYEKLDFDNALFSIDLKREIQTILHNVAENRRLFRILFNCSSSYELTMQIERLLQIKIIYKLIDSNPAKAFTEIPQDLLASSVSSVFMRIIKWWINQDVYSEEDAAKIFLKLVSTGFTKSFGFINYEH</sequence>
<evidence type="ECO:0000313" key="3">
    <source>
        <dbReference type="Proteomes" id="UP000199337"/>
    </source>
</evidence>
<accession>A0A1I2YQ77</accession>
<dbReference type="AlphaFoldDB" id="A0A1I2YQ77"/>
<reference evidence="3" key="1">
    <citation type="submission" date="2016-10" db="EMBL/GenBank/DDBJ databases">
        <authorList>
            <person name="Varghese N."/>
            <person name="Submissions S."/>
        </authorList>
    </citation>
    <scope>NUCLEOTIDE SEQUENCE [LARGE SCALE GENOMIC DNA]</scope>
    <source>
        <strain evidence="3">DSM 17038</strain>
    </source>
</reference>
<dbReference type="Pfam" id="PF14278">
    <property type="entry name" value="TetR_C_8"/>
    <property type="match status" value="1"/>
</dbReference>
<evidence type="ECO:0000313" key="2">
    <source>
        <dbReference type="EMBL" id="SFH27833.1"/>
    </source>
</evidence>
<dbReference type="InterPro" id="IPR050624">
    <property type="entry name" value="HTH-type_Tx_Regulator"/>
</dbReference>
<feature type="domain" description="Transcriptional regulator TetR C-terminal Firmicutes type" evidence="1">
    <location>
        <begin position="64"/>
        <end position="157"/>
    </location>
</feature>
<dbReference type="STRING" id="341036.SAMN05660649_04564"/>